<comment type="caution">
    <text evidence="2">The sequence shown here is derived from an EMBL/GenBank/DDBJ whole genome shotgun (WGS) entry which is preliminary data.</text>
</comment>
<keyword evidence="1" id="KW-0812">Transmembrane</keyword>
<evidence type="ECO:0000313" key="3">
    <source>
        <dbReference type="Proteomes" id="UP001212741"/>
    </source>
</evidence>
<gene>
    <name evidence="2" type="ORF">PMW86_09330</name>
</gene>
<feature type="transmembrane region" description="Helical" evidence="1">
    <location>
        <begin position="110"/>
        <end position="127"/>
    </location>
</feature>
<dbReference type="Proteomes" id="UP001212741">
    <property type="component" value="Unassembled WGS sequence"/>
</dbReference>
<organism evidence="2 3">
    <name type="scientific">Collinsella aerofaciens</name>
    <dbReference type="NCBI Taxonomy" id="74426"/>
    <lineage>
        <taxon>Bacteria</taxon>
        <taxon>Bacillati</taxon>
        <taxon>Actinomycetota</taxon>
        <taxon>Coriobacteriia</taxon>
        <taxon>Coriobacteriales</taxon>
        <taxon>Coriobacteriaceae</taxon>
        <taxon>Collinsella</taxon>
    </lineage>
</organism>
<evidence type="ECO:0000256" key="1">
    <source>
        <dbReference type="SAM" id="Phobius"/>
    </source>
</evidence>
<keyword evidence="1" id="KW-1133">Transmembrane helix</keyword>
<dbReference type="RefSeq" id="WP_195521780.1">
    <property type="nucleotide sequence ID" value="NZ_JADNPG010000039.1"/>
</dbReference>
<sequence>MGKISLRGLFIRYLRTLHSVDDDSLYIPDVFVHFAIPFGLFIWAIIDTHSAAAVRAYFANAMTAISVISGFMCGLAIMIFELRINLNQSNGELGENAHEIELIDELFSDVLWSVVVGFLSVGCMAISGEINDIAAVNNLFTAFSLALCCNFIVVTLMCLKRIDVCYQFISRFWGRKK</sequence>
<accession>A0AAW6ARU6</accession>
<name>A0AAW6ARU6_9ACTN</name>
<protein>
    <submittedName>
        <fullName evidence="2">Uncharacterized protein</fullName>
    </submittedName>
</protein>
<proteinExistence type="predicted"/>
<feature type="transmembrane region" description="Helical" evidence="1">
    <location>
        <begin position="139"/>
        <end position="159"/>
    </location>
</feature>
<reference evidence="2" key="1">
    <citation type="submission" date="2023-01" db="EMBL/GenBank/DDBJ databases">
        <title>Human gut microbiome strain richness.</title>
        <authorList>
            <person name="Chen-Liaw A."/>
        </authorList>
    </citation>
    <scope>NUCLEOTIDE SEQUENCE</scope>
    <source>
        <strain evidence="2">D54st1_D6_D54t1_190329</strain>
    </source>
</reference>
<evidence type="ECO:0000313" key="2">
    <source>
        <dbReference type="EMBL" id="MDB1839789.1"/>
    </source>
</evidence>
<dbReference type="EMBL" id="JAQLEC010000051">
    <property type="protein sequence ID" value="MDB1839789.1"/>
    <property type="molecule type" value="Genomic_DNA"/>
</dbReference>
<keyword evidence="1" id="KW-0472">Membrane</keyword>
<dbReference type="AlphaFoldDB" id="A0AAW6ARU6"/>
<feature type="transmembrane region" description="Helical" evidence="1">
    <location>
        <begin position="58"/>
        <end position="80"/>
    </location>
</feature>
<feature type="transmembrane region" description="Helical" evidence="1">
    <location>
        <begin position="25"/>
        <end position="46"/>
    </location>
</feature>